<dbReference type="AlphaFoldDB" id="A0A7X4GYU4"/>
<comment type="caution">
    <text evidence="1">The sequence shown here is derived from an EMBL/GenBank/DDBJ whole genome shotgun (WGS) entry which is preliminary data.</text>
</comment>
<evidence type="ECO:0000313" key="2">
    <source>
        <dbReference type="Proteomes" id="UP000469734"/>
    </source>
</evidence>
<organism evidence="1 2">
    <name type="scientific">Duganella margarita</name>
    <dbReference type="NCBI Taxonomy" id="2692170"/>
    <lineage>
        <taxon>Bacteria</taxon>
        <taxon>Pseudomonadati</taxon>
        <taxon>Pseudomonadota</taxon>
        <taxon>Betaproteobacteria</taxon>
        <taxon>Burkholderiales</taxon>
        <taxon>Oxalobacteraceae</taxon>
        <taxon>Telluria group</taxon>
        <taxon>Duganella</taxon>
    </lineage>
</organism>
<proteinExistence type="predicted"/>
<dbReference type="RefSeq" id="WP_161049715.1">
    <property type="nucleotide sequence ID" value="NZ_WWCR01000006.1"/>
</dbReference>
<gene>
    <name evidence="1" type="ORF">GTP56_08000</name>
</gene>
<dbReference type="EMBL" id="WWCR01000006">
    <property type="protein sequence ID" value="MYM72138.1"/>
    <property type="molecule type" value="Genomic_DNA"/>
</dbReference>
<reference evidence="1 2" key="1">
    <citation type="submission" date="2019-12" db="EMBL/GenBank/DDBJ databases">
        <title>Novel species isolated from a subtropical stream in China.</title>
        <authorList>
            <person name="Lu H."/>
        </authorList>
    </citation>
    <scope>NUCLEOTIDE SEQUENCE [LARGE SCALE GENOMIC DNA]</scope>
    <source>
        <strain evidence="1 2">FT134W</strain>
    </source>
</reference>
<dbReference type="Proteomes" id="UP000469734">
    <property type="component" value="Unassembled WGS sequence"/>
</dbReference>
<accession>A0A7X4GYU4</accession>
<name>A0A7X4GYU4_9BURK</name>
<evidence type="ECO:0000313" key="1">
    <source>
        <dbReference type="EMBL" id="MYM72138.1"/>
    </source>
</evidence>
<protein>
    <submittedName>
        <fullName evidence="1">Uncharacterized protein</fullName>
    </submittedName>
</protein>
<sequence>MTATAQLQHLLNDDFFTDAPLVPLAAIRSSGSVATPPVDASTMLRYFCGGGEPSLPYSRRLAELGRVAGVSRFRQILATDAGNPASPRSGENPISPHAVLNPGISRICAQHEPGKSRYGKSHTAADAVLLKF</sequence>